<dbReference type="STRING" id="1123392.GCA_000376425_00787"/>
<keyword evidence="1" id="KW-0732">Signal</keyword>
<feature type="chain" id="PRO_5007125731" description="DUF4426 domain-containing protein" evidence="1">
    <location>
        <begin position="20"/>
        <end position="142"/>
    </location>
</feature>
<evidence type="ECO:0000256" key="1">
    <source>
        <dbReference type="SAM" id="SignalP"/>
    </source>
</evidence>
<feature type="signal peptide" evidence="1">
    <location>
        <begin position="1"/>
        <end position="19"/>
    </location>
</feature>
<evidence type="ECO:0000313" key="4">
    <source>
        <dbReference type="Proteomes" id="UP000064243"/>
    </source>
</evidence>
<feature type="domain" description="DUF4426" evidence="2">
    <location>
        <begin position="23"/>
        <end position="141"/>
    </location>
</feature>
<evidence type="ECO:0000313" key="3">
    <source>
        <dbReference type="EMBL" id="KVW96980.1"/>
    </source>
</evidence>
<gene>
    <name evidence="3" type="ORF">ABW22_06090</name>
</gene>
<organism evidence="3 4">
    <name type="scientific">Thiobacillus denitrificans</name>
    <dbReference type="NCBI Taxonomy" id="36861"/>
    <lineage>
        <taxon>Bacteria</taxon>
        <taxon>Pseudomonadati</taxon>
        <taxon>Pseudomonadota</taxon>
        <taxon>Betaproteobacteria</taxon>
        <taxon>Nitrosomonadales</taxon>
        <taxon>Thiobacillaceae</taxon>
        <taxon>Thiobacillus</taxon>
    </lineage>
</organism>
<dbReference type="AlphaFoldDB" id="A0A106BR45"/>
<dbReference type="Pfam" id="PF14467">
    <property type="entry name" value="DUF4426"/>
    <property type="match status" value="1"/>
</dbReference>
<accession>A0A106BR45</accession>
<dbReference type="RefSeq" id="WP_059753247.1">
    <property type="nucleotide sequence ID" value="NZ_LDUG01000018.1"/>
</dbReference>
<sequence>MKRLLAALCLCSVTAVAHAEIAQKFGPYEVHYNALTTDELLPEVARAYKIERSKTRGMVTMSVLKQNEVGVLSPVPAKLTVYVTNLNQQLANVEMREIKEGTAIYYLGEFRVTPPDTLKFTATVEVAGEPRHELVFNQKFYR</sequence>
<reference evidence="3 4" key="1">
    <citation type="journal article" date="2015" name="Appl. Environ. Microbiol.">
        <title>Aerobic and Anaerobic Thiosulfate Oxidation by a Cold-Adapted, Subglacial Chemoautotroph.</title>
        <authorList>
            <person name="Harrold Z.R."/>
            <person name="Skidmore M.L."/>
            <person name="Hamilton T.L."/>
            <person name="Desch L."/>
            <person name="Amada K."/>
            <person name="van Gelder W."/>
            <person name="Glover K."/>
            <person name="Roden E.E."/>
            <person name="Boyd E.S."/>
        </authorList>
    </citation>
    <scope>NUCLEOTIDE SEQUENCE [LARGE SCALE GENOMIC DNA]</scope>
    <source>
        <strain evidence="3 4">RG</strain>
    </source>
</reference>
<dbReference type="OrthoDB" id="8563353at2"/>
<proteinExistence type="predicted"/>
<dbReference type="Proteomes" id="UP000064243">
    <property type="component" value="Unassembled WGS sequence"/>
</dbReference>
<name>A0A106BR45_THIDE</name>
<dbReference type="EMBL" id="LDUG01000018">
    <property type="protein sequence ID" value="KVW96980.1"/>
    <property type="molecule type" value="Genomic_DNA"/>
</dbReference>
<dbReference type="InterPro" id="IPR025218">
    <property type="entry name" value="DUF4426"/>
</dbReference>
<dbReference type="PATRIC" id="fig|36861.3.peg.682"/>
<evidence type="ECO:0000259" key="2">
    <source>
        <dbReference type="Pfam" id="PF14467"/>
    </source>
</evidence>
<dbReference type="Gene3D" id="2.60.40.3340">
    <property type="entry name" value="Domain of unknown function DUF4426"/>
    <property type="match status" value="1"/>
</dbReference>
<comment type="caution">
    <text evidence="3">The sequence shown here is derived from an EMBL/GenBank/DDBJ whole genome shotgun (WGS) entry which is preliminary data.</text>
</comment>
<keyword evidence="4" id="KW-1185">Reference proteome</keyword>
<protein>
    <recommendedName>
        <fullName evidence="2">DUF4426 domain-containing protein</fullName>
    </recommendedName>
</protein>